<protein>
    <recommendedName>
        <fullName evidence="3 14">Membrane protein insertase YidC</fullName>
    </recommendedName>
    <alternativeName>
        <fullName evidence="13 14">Foldase YidC</fullName>
    </alternativeName>
    <alternativeName>
        <fullName evidence="12 14">Membrane integrase YidC</fullName>
    </alternativeName>
    <alternativeName>
        <fullName evidence="14">Membrane protein YidC</fullName>
    </alternativeName>
</protein>
<feature type="domain" description="Membrane insertase YidC/Oxa/ALB C-terminal" evidence="16">
    <location>
        <begin position="393"/>
        <end position="592"/>
    </location>
</feature>
<reference evidence="18 19" key="1">
    <citation type="submission" date="2023-07" db="EMBL/GenBank/DDBJ databases">
        <title>Genomic Encyclopedia of Type Strains, Phase IV (KMG-IV): sequencing the most valuable type-strain genomes for metagenomic binning, comparative biology and taxonomic classification.</title>
        <authorList>
            <person name="Goeker M."/>
        </authorList>
    </citation>
    <scope>NUCLEOTIDE SEQUENCE [LARGE SCALE GENOMIC DNA]</scope>
    <source>
        <strain evidence="18 19">DSM 19562</strain>
    </source>
</reference>
<keyword evidence="7 14" id="KW-0812">Transmembrane</keyword>
<dbReference type="CDD" id="cd20070">
    <property type="entry name" value="5TM_YidC_Alb3"/>
    <property type="match status" value="1"/>
</dbReference>
<evidence type="ECO:0000259" key="17">
    <source>
        <dbReference type="Pfam" id="PF14849"/>
    </source>
</evidence>
<evidence type="ECO:0000256" key="8">
    <source>
        <dbReference type="ARBA" id="ARBA00022927"/>
    </source>
</evidence>
<comment type="similarity">
    <text evidence="2 14">Belongs to the OXA1/ALB3/YidC family. Type 1 subfamily.</text>
</comment>
<evidence type="ECO:0000256" key="9">
    <source>
        <dbReference type="ARBA" id="ARBA00022989"/>
    </source>
</evidence>
<sequence>MGNDKTNMFVAIGLSLLVLLGWQYFVAGPRLEQQRLIEAQNKAAQAQAQPPGVTPDGVPSASPKEGGPAAPAAGTAPTPPGGPISREAALARGQRVTIETPALSGSINLKGGRIDDVSLKNYHETIDPKSPEIVLFSPAGTETPYYAEFGWVGANAGKLPTSDTVWTADGKTLAPGMPVTLTWDNGEGLTFKRIVAVDDKYMFTIRDSVENKGANAVTLYPYSLVSRWGKPHTQGYYVLHEGMIGYLGDDGLQEITYDKLAKEGAYGGANTKGRAYSNVTGGFLGITDKYWAAAVIPEQNAPYTGAFTDRTDGSTNVYQASARGDAVNLAAGASAQTTQRLFAGAKEVNLINAYQKDLGIRHFDLMIDWGWFWFITQPMFRALDFIYHVVGNFGVSILVVTFCLKLLFLPIANRSYVSMAKMKAVQPEMTSIRERYKDDKVKQQQAMMELYKKEKINPVAGCWPVLIQIPVFFALYKVLFITIEMRHAPFFGWIHDLAAPDPTSIVNLFGLLPFTPPEYIPIHLGVWPIIMGITMFVQMKMNPAPPDPVQAQIFTFMPIIFTFMLGSFPAGLVIYWAWNNTLSVLQQYVIMRRNGVKVELWDNLRRTFRRGAKGSAKPATTKG</sequence>
<dbReference type="EMBL" id="JAUSVV010000002">
    <property type="protein sequence ID" value="MDQ0441637.1"/>
    <property type="molecule type" value="Genomic_DNA"/>
</dbReference>
<feature type="region of interest" description="Disordered" evidence="15">
    <location>
        <begin position="42"/>
        <end position="86"/>
    </location>
</feature>
<comment type="subunit">
    <text evidence="14">Interacts with the Sec translocase complex via SecD. Specifically interacts with transmembrane segments of nascent integral membrane proteins during membrane integration.</text>
</comment>
<dbReference type="PANTHER" id="PTHR12428">
    <property type="entry name" value="OXA1"/>
    <property type="match status" value="1"/>
</dbReference>
<evidence type="ECO:0000313" key="19">
    <source>
        <dbReference type="Proteomes" id="UP001236369"/>
    </source>
</evidence>
<dbReference type="CDD" id="cd19961">
    <property type="entry name" value="EcYidC-like_peri"/>
    <property type="match status" value="1"/>
</dbReference>
<dbReference type="Pfam" id="PF02096">
    <property type="entry name" value="60KD_IMP"/>
    <property type="match status" value="1"/>
</dbReference>
<gene>
    <name evidence="14" type="primary">yidC</name>
    <name evidence="18" type="ORF">QO016_001120</name>
</gene>
<accession>A0ABU0HH35</accession>
<evidence type="ECO:0000256" key="14">
    <source>
        <dbReference type="HAMAP-Rule" id="MF_01810"/>
    </source>
</evidence>
<dbReference type="InterPro" id="IPR028055">
    <property type="entry name" value="YidC/Oxa/ALB_C"/>
</dbReference>
<dbReference type="NCBIfam" id="TIGR03592">
    <property type="entry name" value="yidC_oxa1_cterm"/>
    <property type="match status" value="1"/>
</dbReference>
<dbReference type="NCBIfam" id="NF002353">
    <property type="entry name" value="PRK01318.1-4"/>
    <property type="match status" value="1"/>
</dbReference>
<keyword evidence="19" id="KW-1185">Reference proteome</keyword>
<dbReference type="HAMAP" id="MF_01810">
    <property type="entry name" value="YidC_type1"/>
    <property type="match status" value="1"/>
</dbReference>
<dbReference type="PRINTS" id="PR00701">
    <property type="entry name" value="60KDINNERMP"/>
</dbReference>
<comment type="caution">
    <text evidence="18">The sequence shown here is derived from an EMBL/GenBank/DDBJ whole genome shotgun (WGS) entry which is preliminary data.</text>
</comment>
<keyword evidence="10 14" id="KW-0472">Membrane</keyword>
<keyword evidence="6" id="KW-0997">Cell inner membrane</keyword>
<dbReference type="InterPro" id="IPR019998">
    <property type="entry name" value="Membr_insert_YidC"/>
</dbReference>
<evidence type="ECO:0000256" key="11">
    <source>
        <dbReference type="ARBA" id="ARBA00023186"/>
    </source>
</evidence>
<evidence type="ECO:0000256" key="3">
    <source>
        <dbReference type="ARBA" id="ARBA00015325"/>
    </source>
</evidence>
<feature type="domain" description="Membrane insertase YidC N-terminal" evidence="17">
    <location>
        <begin position="95"/>
        <end position="381"/>
    </location>
</feature>
<keyword evidence="11 14" id="KW-0143">Chaperone</keyword>
<dbReference type="Proteomes" id="UP001236369">
    <property type="component" value="Unassembled WGS sequence"/>
</dbReference>
<dbReference type="PRINTS" id="PR01900">
    <property type="entry name" value="YIDCPROTEIN"/>
</dbReference>
<feature type="transmembrane region" description="Helical" evidence="14">
    <location>
        <begin position="551"/>
        <end position="578"/>
    </location>
</feature>
<keyword evidence="8 14" id="KW-0653">Protein transport</keyword>
<organism evidence="18 19">
    <name type="scientific">Methylobacterium persicinum</name>
    <dbReference type="NCBI Taxonomy" id="374426"/>
    <lineage>
        <taxon>Bacteria</taxon>
        <taxon>Pseudomonadati</taxon>
        <taxon>Pseudomonadota</taxon>
        <taxon>Alphaproteobacteria</taxon>
        <taxon>Hyphomicrobiales</taxon>
        <taxon>Methylobacteriaceae</taxon>
        <taxon>Methylobacterium</taxon>
    </lineage>
</organism>
<evidence type="ECO:0000256" key="10">
    <source>
        <dbReference type="ARBA" id="ARBA00023136"/>
    </source>
</evidence>
<evidence type="ECO:0000256" key="5">
    <source>
        <dbReference type="ARBA" id="ARBA00022475"/>
    </source>
</evidence>
<feature type="transmembrane region" description="Helical" evidence="14">
    <location>
        <begin position="385"/>
        <end position="412"/>
    </location>
</feature>
<dbReference type="InterPro" id="IPR047196">
    <property type="entry name" value="YidC_ALB_C"/>
</dbReference>
<comment type="function">
    <text evidence="14">Required for the insertion and/or proper folding and/or complex formation of integral membrane proteins into the membrane. Involved in integration of membrane proteins that insert both dependently and independently of the Sec translocase complex, as well as at least some lipoproteins. Aids folding of multispanning membrane proteins.</text>
</comment>
<evidence type="ECO:0000259" key="16">
    <source>
        <dbReference type="Pfam" id="PF02096"/>
    </source>
</evidence>
<evidence type="ECO:0000256" key="1">
    <source>
        <dbReference type="ARBA" id="ARBA00004429"/>
    </source>
</evidence>
<keyword evidence="5 14" id="KW-1003">Cell membrane</keyword>
<evidence type="ECO:0000313" key="18">
    <source>
        <dbReference type="EMBL" id="MDQ0441637.1"/>
    </source>
</evidence>
<keyword evidence="4 14" id="KW-0813">Transport</keyword>
<comment type="subcellular location">
    <subcellularLocation>
        <location evidence="1">Cell inner membrane</location>
        <topology evidence="1">Multi-pass membrane protein</topology>
    </subcellularLocation>
    <subcellularLocation>
        <location evidence="14">Cell membrane</location>
        <topology evidence="14">Multi-pass membrane protein</topology>
    </subcellularLocation>
</comment>
<dbReference type="InterPro" id="IPR028053">
    <property type="entry name" value="Membr_insert_YidC_N"/>
</dbReference>
<dbReference type="PANTHER" id="PTHR12428:SF65">
    <property type="entry name" value="CYTOCHROME C OXIDASE ASSEMBLY PROTEIN COX18, MITOCHONDRIAL"/>
    <property type="match status" value="1"/>
</dbReference>
<feature type="transmembrane region" description="Helical" evidence="14">
    <location>
        <begin position="519"/>
        <end position="539"/>
    </location>
</feature>
<keyword evidence="9 14" id="KW-1133">Transmembrane helix</keyword>
<evidence type="ECO:0000256" key="4">
    <source>
        <dbReference type="ARBA" id="ARBA00022448"/>
    </source>
</evidence>
<evidence type="ECO:0000256" key="6">
    <source>
        <dbReference type="ARBA" id="ARBA00022519"/>
    </source>
</evidence>
<name>A0ABU0HH35_9HYPH</name>
<dbReference type="InterPro" id="IPR001708">
    <property type="entry name" value="YidC/ALB3/OXA1/COX18"/>
</dbReference>
<evidence type="ECO:0000256" key="7">
    <source>
        <dbReference type="ARBA" id="ARBA00022692"/>
    </source>
</evidence>
<feature type="compositionally biased region" description="Low complexity" evidence="15">
    <location>
        <begin position="66"/>
        <end position="76"/>
    </location>
</feature>
<evidence type="ECO:0000256" key="2">
    <source>
        <dbReference type="ARBA" id="ARBA00010527"/>
    </source>
</evidence>
<dbReference type="NCBIfam" id="TIGR03593">
    <property type="entry name" value="yidC_nterm"/>
    <property type="match status" value="1"/>
</dbReference>
<feature type="transmembrane region" description="Helical" evidence="14">
    <location>
        <begin position="456"/>
        <end position="476"/>
    </location>
</feature>
<dbReference type="RefSeq" id="WP_238250218.1">
    <property type="nucleotide sequence ID" value="NZ_BPQX01000037.1"/>
</dbReference>
<dbReference type="Pfam" id="PF14849">
    <property type="entry name" value="YidC_periplas"/>
    <property type="match status" value="1"/>
</dbReference>
<evidence type="ECO:0000256" key="12">
    <source>
        <dbReference type="ARBA" id="ARBA00033245"/>
    </source>
</evidence>
<evidence type="ECO:0000256" key="13">
    <source>
        <dbReference type="ARBA" id="ARBA00033342"/>
    </source>
</evidence>
<dbReference type="InterPro" id="IPR038221">
    <property type="entry name" value="YidC_periplasmic_sf"/>
</dbReference>
<dbReference type="Gene3D" id="2.70.98.90">
    <property type="match status" value="1"/>
</dbReference>
<evidence type="ECO:0000256" key="15">
    <source>
        <dbReference type="SAM" id="MobiDB-lite"/>
    </source>
</evidence>
<proteinExistence type="inferred from homology"/>